<accession>A0A2T1KD24</accession>
<feature type="short sequence motif" description="HXTX 1" evidence="2">
    <location>
        <begin position="37"/>
        <end position="40"/>
    </location>
</feature>
<feature type="short sequence motif" description="HXTX 2" evidence="2">
    <location>
        <begin position="121"/>
        <end position="124"/>
    </location>
</feature>
<evidence type="ECO:0000313" key="5">
    <source>
        <dbReference type="Proteomes" id="UP000238385"/>
    </source>
</evidence>
<comment type="function">
    <text evidence="2">Hydrolyzes RNA 2',3'-cyclic phosphodiester to an RNA 2'-phosphomonoester.</text>
</comment>
<dbReference type="HAMAP" id="MF_01940">
    <property type="entry name" value="RNA_CPDase"/>
    <property type="match status" value="1"/>
</dbReference>
<feature type="active site" description="Proton donor" evidence="2">
    <location>
        <position position="37"/>
    </location>
</feature>
<dbReference type="Proteomes" id="UP000238385">
    <property type="component" value="Unassembled WGS sequence"/>
</dbReference>
<proteinExistence type="inferred from homology"/>
<name>A0A2T1KD24_9GAMM</name>
<dbReference type="PANTHER" id="PTHR35561">
    <property type="entry name" value="RNA 2',3'-CYCLIC PHOSPHODIESTERASE"/>
    <property type="match status" value="1"/>
</dbReference>
<protein>
    <recommendedName>
        <fullName evidence="2">RNA 2',3'-cyclic phosphodiesterase</fullName>
        <shortName evidence="2">RNA 2',3'-CPDase</shortName>
        <ecNumber evidence="2">3.1.4.58</ecNumber>
    </recommendedName>
</protein>
<organism evidence="4 5">
    <name type="scientific">Marinobacter halophilus</name>
    <dbReference type="NCBI Taxonomy" id="1323740"/>
    <lineage>
        <taxon>Bacteria</taxon>
        <taxon>Pseudomonadati</taxon>
        <taxon>Pseudomonadota</taxon>
        <taxon>Gammaproteobacteria</taxon>
        <taxon>Pseudomonadales</taxon>
        <taxon>Marinobacteraceae</taxon>
        <taxon>Marinobacter</taxon>
    </lineage>
</organism>
<evidence type="ECO:0000259" key="3">
    <source>
        <dbReference type="Pfam" id="PF02834"/>
    </source>
</evidence>
<evidence type="ECO:0000256" key="2">
    <source>
        <dbReference type="HAMAP-Rule" id="MF_01940"/>
    </source>
</evidence>
<dbReference type="RefSeq" id="WP_106671965.1">
    <property type="nucleotide sequence ID" value="NZ_BMFE01000001.1"/>
</dbReference>
<dbReference type="PANTHER" id="PTHR35561:SF1">
    <property type="entry name" value="RNA 2',3'-CYCLIC PHOSPHODIESTERASE"/>
    <property type="match status" value="1"/>
</dbReference>
<dbReference type="AlphaFoldDB" id="A0A2T1KD24"/>
<dbReference type="InterPro" id="IPR004175">
    <property type="entry name" value="RNA_CPDase"/>
</dbReference>
<comment type="similarity">
    <text evidence="2">Belongs to the 2H phosphoesterase superfamily. ThpR family.</text>
</comment>
<dbReference type="SUPFAM" id="SSF55144">
    <property type="entry name" value="LigT-like"/>
    <property type="match status" value="1"/>
</dbReference>
<comment type="catalytic activity">
    <reaction evidence="2">
        <text>a 3'-end 2',3'-cyclophospho-ribonucleotide-RNA + H2O = a 3'-end 2'-phospho-ribonucleotide-RNA + H(+)</text>
        <dbReference type="Rhea" id="RHEA:11828"/>
        <dbReference type="Rhea" id="RHEA-COMP:10464"/>
        <dbReference type="Rhea" id="RHEA-COMP:17353"/>
        <dbReference type="ChEBI" id="CHEBI:15377"/>
        <dbReference type="ChEBI" id="CHEBI:15378"/>
        <dbReference type="ChEBI" id="CHEBI:83064"/>
        <dbReference type="ChEBI" id="CHEBI:173113"/>
        <dbReference type="EC" id="3.1.4.58"/>
    </reaction>
</comment>
<evidence type="ECO:0000313" key="4">
    <source>
        <dbReference type="EMBL" id="PSF08026.1"/>
    </source>
</evidence>
<feature type="domain" description="Phosphoesterase HXTX" evidence="3">
    <location>
        <begin position="92"/>
        <end position="168"/>
    </location>
</feature>
<reference evidence="4 5" key="1">
    <citation type="submission" date="2018-03" db="EMBL/GenBank/DDBJ databases">
        <title>Marinobacter brunus sp. nov., a marine bacterium of Gamma-proteobacteria isolated from the surface seawater of the South China Sea.</title>
        <authorList>
            <person name="Cheng H."/>
            <person name="Wu Y.-H."/>
            <person name="Xamxidin M."/>
            <person name="Xu X.-W."/>
        </authorList>
    </citation>
    <scope>NUCLEOTIDE SEQUENCE [LARGE SCALE GENOMIC DNA]</scope>
    <source>
        <strain evidence="4 5">JCM 30472</strain>
    </source>
</reference>
<dbReference type="GO" id="GO:0008664">
    <property type="term" value="F:RNA 2',3'-cyclic 3'-phosphodiesterase activity"/>
    <property type="evidence" value="ECO:0007669"/>
    <property type="project" value="UniProtKB-EC"/>
</dbReference>
<feature type="domain" description="Phosphoesterase HXTX" evidence="3">
    <location>
        <begin position="8"/>
        <end position="86"/>
    </location>
</feature>
<dbReference type="EMBL" id="PXNN01000013">
    <property type="protein sequence ID" value="PSF08026.1"/>
    <property type="molecule type" value="Genomic_DNA"/>
</dbReference>
<dbReference type="EC" id="3.1.4.58" evidence="2"/>
<feature type="active site" description="Proton acceptor" evidence="2">
    <location>
        <position position="121"/>
    </location>
</feature>
<evidence type="ECO:0000256" key="1">
    <source>
        <dbReference type="ARBA" id="ARBA00022801"/>
    </source>
</evidence>
<sequence length="178" mass="19662">MPKLFFGLEIPETIKPDLLRVQKPVDGARWQNEQQLHLTLAFLGQVDEHRVALACDLARKVTAPPCELDVRGVGCFGSPDHPKILWAGVTPEQALSELQQSLAAQLISGGFKLKNQPFKPHITLSRFRARAGSVAAMLKAHENTAFGTLPVNDFVLFESTPRPEGSVYTVLERFVLAH</sequence>
<dbReference type="InterPro" id="IPR009097">
    <property type="entry name" value="Cyclic_Pdiesterase"/>
</dbReference>
<dbReference type="Gene3D" id="3.90.1140.10">
    <property type="entry name" value="Cyclic phosphodiesterase"/>
    <property type="match status" value="1"/>
</dbReference>
<keyword evidence="5" id="KW-1185">Reference proteome</keyword>
<gene>
    <name evidence="4" type="primary">thpR</name>
    <name evidence="4" type="ORF">C7H08_11570</name>
</gene>
<dbReference type="OrthoDB" id="7061261at2"/>
<dbReference type="NCBIfam" id="TIGR02258">
    <property type="entry name" value="2_5_ligase"/>
    <property type="match status" value="1"/>
</dbReference>
<keyword evidence="1 2" id="KW-0378">Hydrolase</keyword>
<dbReference type="Pfam" id="PF02834">
    <property type="entry name" value="LigT_PEase"/>
    <property type="match status" value="2"/>
</dbReference>
<comment type="caution">
    <text evidence="4">The sequence shown here is derived from an EMBL/GenBank/DDBJ whole genome shotgun (WGS) entry which is preliminary data.</text>
</comment>
<dbReference type="InterPro" id="IPR014051">
    <property type="entry name" value="Phosphoesterase_HXTX"/>
</dbReference>
<dbReference type="GO" id="GO:0004113">
    <property type="term" value="F:2',3'-cyclic-nucleotide 3'-phosphodiesterase activity"/>
    <property type="evidence" value="ECO:0007669"/>
    <property type="project" value="InterPro"/>
</dbReference>